<dbReference type="PANTHER" id="PTHR23179:SF26">
    <property type="entry name" value="T-CELL ACTIVATION RHO GTPASE-ACTIVATING PROTEIN"/>
    <property type="match status" value="1"/>
</dbReference>
<dbReference type="GO" id="GO:0005096">
    <property type="term" value="F:GTPase activator activity"/>
    <property type="evidence" value="ECO:0007669"/>
    <property type="project" value="UniProtKB-KW"/>
</dbReference>
<feature type="compositionally biased region" description="Polar residues" evidence="2">
    <location>
        <begin position="758"/>
        <end position="784"/>
    </location>
</feature>
<evidence type="ECO:0000313" key="4">
    <source>
        <dbReference type="EMBL" id="TRY86296.1"/>
    </source>
</evidence>
<feature type="region of interest" description="Disordered" evidence="2">
    <location>
        <begin position="951"/>
        <end position="982"/>
    </location>
</feature>
<proteinExistence type="predicted"/>
<protein>
    <recommendedName>
        <fullName evidence="3">Rho-GAP domain-containing protein</fullName>
    </recommendedName>
</protein>
<dbReference type="SUPFAM" id="SSF48350">
    <property type="entry name" value="GTPase activation domain, GAP"/>
    <property type="match status" value="1"/>
</dbReference>
<dbReference type="InterPro" id="IPR008936">
    <property type="entry name" value="Rho_GTPase_activation_prot"/>
</dbReference>
<reference evidence="4 5" key="1">
    <citation type="journal article" date="2019" name="Sci. Data">
        <title>Hybrid genome assembly and annotation of Danionella translucida.</title>
        <authorList>
            <person name="Kadobianskyi M."/>
            <person name="Schulze L."/>
            <person name="Schuelke M."/>
            <person name="Judkewitz B."/>
        </authorList>
    </citation>
    <scope>NUCLEOTIDE SEQUENCE [LARGE SCALE GENOMIC DNA]</scope>
    <source>
        <strain evidence="4 5">Bolton</strain>
    </source>
</reference>
<dbReference type="Gene3D" id="1.10.555.10">
    <property type="entry name" value="Rho GTPase activation protein"/>
    <property type="match status" value="1"/>
</dbReference>
<keyword evidence="1" id="KW-0343">GTPase activation</keyword>
<feature type="region of interest" description="Disordered" evidence="2">
    <location>
        <begin position="830"/>
        <end position="849"/>
    </location>
</feature>
<dbReference type="PROSITE" id="PS50238">
    <property type="entry name" value="RHOGAP"/>
    <property type="match status" value="1"/>
</dbReference>
<dbReference type="Gene3D" id="2.30.29.30">
    <property type="entry name" value="Pleckstrin-homology domain (PH domain)/Phosphotyrosine-binding domain (PTB)"/>
    <property type="match status" value="1"/>
</dbReference>
<feature type="non-terminal residue" evidence="4">
    <location>
        <position position="1"/>
    </location>
</feature>
<feature type="domain" description="Rho-GAP" evidence="3">
    <location>
        <begin position="417"/>
        <end position="603"/>
    </location>
</feature>
<dbReference type="Pfam" id="PF22286">
    <property type="entry name" value="RHG20_PH"/>
    <property type="match status" value="1"/>
</dbReference>
<dbReference type="AlphaFoldDB" id="A0A553Q8P1"/>
<dbReference type="EMBL" id="SRMA01026226">
    <property type="protein sequence ID" value="TRY86296.1"/>
    <property type="molecule type" value="Genomic_DNA"/>
</dbReference>
<dbReference type="Pfam" id="PF00620">
    <property type="entry name" value="RhoGAP"/>
    <property type="match status" value="1"/>
</dbReference>
<dbReference type="Proteomes" id="UP000316079">
    <property type="component" value="Unassembled WGS sequence"/>
</dbReference>
<dbReference type="PANTHER" id="PTHR23179">
    <property type="entry name" value="T-CELL ACTIVATION RHO GTPASE ACTIVATING PROTEIN-RELATED"/>
    <property type="match status" value="1"/>
</dbReference>
<evidence type="ECO:0000313" key="5">
    <source>
        <dbReference type="Proteomes" id="UP000316079"/>
    </source>
</evidence>
<accession>A0A553Q8P1</accession>
<dbReference type="InterPro" id="IPR011993">
    <property type="entry name" value="PH-like_dom_sf"/>
</dbReference>
<dbReference type="SMART" id="SM00324">
    <property type="entry name" value="RhoGAP"/>
    <property type="match status" value="1"/>
</dbReference>
<feature type="region of interest" description="Disordered" evidence="2">
    <location>
        <begin position="236"/>
        <end position="259"/>
    </location>
</feature>
<feature type="region of interest" description="Disordered" evidence="2">
    <location>
        <begin position="758"/>
        <end position="801"/>
    </location>
</feature>
<dbReference type="InterPro" id="IPR047887">
    <property type="entry name" value="ARHGAP20_PH"/>
</dbReference>
<sequence length="1002" mass="111604">QAEPSSPPIRPARSSIVLSLISYCKKCHSSEPRLHLEGHRNPPAENSTHRGKSLEFWCIEELRMRRRGSYDDTTAAMQPHLRGLAQRRRSAPNLVLGKALGMSWSPIREEGRCPVAVDQSPFVLGLTGDDSELILEESAQLSEGLKTRERHLFLLSDALVIAKLRSHACYRLKHRVELKDLWVCGFENEEEEEVEDEDVDLRTSFVLAWSASLCLVTFRKYDRVIRLEPVPLEEELSRSDAATDRNPGVHSSSEAGDLSLSSSITGWKLSSGNAVSKTAEARSLARSISPLPCVLMKVLSGNSTNKTLMDSDLPLDGNSKNSALLKQFHNQEAQAQHSVDNGGRKTFFPFKLKRSSTSPSVPVRAESAGKNLLFGRNLQDEPVLPKPIAAPPHLHDHLSICSNTQNLAFRHIRPSLAPLPPRSNPGNEFVVVLLWDCLEPLITSSGTILKGPSTEGVFRVSCNNKNLNALRDQLNSGAVVDMEALPVTLLIFLKELPGGLLVFELFESWMKALEKETAEDIRSELRRMVEKLPKANSLLLQHLLCLFHHISQRSETNKMDAKNLAVCIAPTLLHRDSQTLDVDEVEKVTKLIQFLTENCYTASSMSPDISFEVQQQDSAYDSTDPEVDLECVAGESQVQEDRFTSRRNQGLNRIGCSGIQSCSSDAIFDAFTKSCNRRRSEPSILSSASMMGLRELARSHDDFSLAKTHFDEQLLKKQNSDDSFLQPNHSENSRAQITFKKLVGSLNMDLPIGASSAATKASSCPSFCSTESTSSNHSEKSVPQSPTPSPANPRKSQSTRHSSFLIKIRHNHSQGDLEVNHRSLSARAKSLGNFTPSRGSLRKGESQKEVTFPCETLQEDLQNETEKVDELVRRRRPLSAIEVFQQVDSRTPCNPPSYEQALQNGAQPAPPKYRAMTVKHARELNRKSRPTSMNDCLLDIYNGPTGIDENFTESSGLEEPKTVSFRQRAMSESVSQARHERVSRRCSQPVFEEFSYAKESYV</sequence>
<comment type="caution">
    <text evidence="4">The sequence shown here is derived from an EMBL/GenBank/DDBJ whole genome shotgun (WGS) entry which is preliminary data.</text>
</comment>
<dbReference type="SUPFAM" id="SSF50729">
    <property type="entry name" value="PH domain-like"/>
    <property type="match status" value="1"/>
</dbReference>
<gene>
    <name evidence="4" type="ORF">DNTS_016120</name>
</gene>
<keyword evidence="5" id="KW-1185">Reference proteome</keyword>
<organism evidence="4 5">
    <name type="scientific">Danionella cerebrum</name>
    <dbReference type="NCBI Taxonomy" id="2873325"/>
    <lineage>
        <taxon>Eukaryota</taxon>
        <taxon>Metazoa</taxon>
        <taxon>Chordata</taxon>
        <taxon>Craniata</taxon>
        <taxon>Vertebrata</taxon>
        <taxon>Euteleostomi</taxon>
        <taxon>Actinopterygii</taxon>
        <taxon>Neopterygii</taxon>
        <taxon>Teleostei</taxon>
        <taxon>Ostariophysi</taxon>
        <taxon>Cypriniformes</taxon>
        <taxon>Danionidae</taxon>
        <taxon>Danioninae</taxon>
        <taxon>Danionella</taxon>
    </lineage>
</organism>
<evidence type="ECO:0000256" key="2">
    <source>
        <dbReference type="SAM" id="MobiDB-lite"/>
    </source>
</evidence>
<evidence type="ECO:0000259" key="3">
    <source>
        <dbReference type="PROSITE" id="PS50238"/>
    </source>
</evidence>
<dbReference type="OrthoDB" id="27389at2759"/>
<evidence type="ECO:0000256" key="1">
    <source>
        <dbReference type="ARBA" id="ARBA00022468"/>
    </source>
</evidence>
<name>A0A553Q8P1_9TELE</name>
<dbReference type="InterPro" id="IPR000198">
    <property type="entry name" value="RhoGAP_dom"/>
</dbReference>
<dbReference type="GO" id="GO:0007165">
    <property type="term" value="P:signal transduction"/>
    <property type="evidence" value="ECO:0007669"/>
    <property type="project" value="InterPro"/>
</dbReference>